<keyword evidence="2" id="KW-0472">Membrane</keyword>
<reference evidence="3 4" key="1">
    <citation type="submission" date="2024-03" db="EMBL/GenBank/DDBJ databases">
        <authorList>
            <person name="Jo J.-H."/>
        </authorList>
    </citation>
    <scope>NUCLEOTIDE SEQUENCE [LARGE SCALE GENOMIC DNA]</scope>
    <source>
        <strain evidence="3 4">AS3R-12</strain>
    </source>
</reference>
<proteinExistence type="predicted"/>
<evidence type="ECO:0000313" key="4">
    <source>
        <dbReference type="Proteomes" id="UP001379235"/>
    </source>
</evidence>
<gene>
    <name evidence="3" type="ORF">WG900_11525</name>
</gene>
<feature type="compositionally biased region" description="Basic residues" evidence="1">
    <location>
        <begin position="67"/>
        <end position="76"/>
    </location>
</feature>
<organism evidence="3 4">
    <name type="scientific">Novosphingobium aquae</name>
    <dbReference type="NCBI Taxonomy" id="3133435"/>
    <lineage>
        <taxon>Bacteria</taxon>
        <taxon>Pseudomonadati</taxon>
        <taxon>Pseudomonadota</taxon>
        <taxon>Alphaproteobacteria</taxon>
        <taxon>Sphingomonadales</taxon>
        <taxon>Sphingomonadaceae</taxon>
        <taxon>Novosphingobium</taxon>
    </lineage>
</organism>
<name>A0ABU8S9G5_9SPHN</name>
<feature type="region of interest" description="Disordered" evidence="1">
    <location>
        <begin position="60"/>
        <end position="95"/>
    </location>
</feature>
<evidence type="ECO:0000313" key="3">
    <source>
        <dbReference type="EMBL" id="MEJ6010544.1"/>
    </source>
</evidence>
<dbReference type="Proteomes" id="UP001379235">
    <property type="component" value="Unassembled WGS sequence"/>
</dbReference>
<dbReference type="EMBL" id="JBBHJY010000005">
    <property type="protein sequence ID" value="MEJ6010544.1"/>
    <property type="molecule type" value="Genomic_DNA"/>
</dbReference>
<comment type="caution">
    <text evidence="3">The sequence shown here is derived from an EMBL/GenBank/DDBJ whole genome shotgun (WGS) entry which is preliminary data.</text>
</comment>
<evidence type="ECO:0000256" key="1">
    <source>
        <dbReference type="SAM" id="MobiDB-lite"/>
    </source>
</evidence>
<dbReference type="RefSeq" id="WP_339967252.1">
    <property type="nucleotide sequence ID" value="NZ_JBBHJY010000005.1"/>
</dbReference>
<sequence>MKTLFTSAFAGKFADAASDIVGTNPFVRLGAAGLATRIAAASLPLALVAFGAVTVWSRYHKSDKAKTRTGSRRKGKSTPSAKKASARTNPQAAAA</sequence>
<keyword evidence="2" id="KW-1133">Transmembrane helix</keyword>
<feature type="transmembrane region" description="Helical" evidence="2">
    <location>
        <begin position="32"/>
        <end position="56"/>
    </location>
</feature>
<feature type="compositionally biased region" description="Polar residues" evidence="1">
    <location>
        <begin position="86"/>
        <end position="95"/>
    </location>
</feature>
<accession>A0ABU8S9G5</accession>
<keyword evidence="2" id="KW-0812">Transmembrane</keyword>
<keyword evidence="4" id="KW-1185">Reference proteome</keyword>
<protein>
    <submittedName>
        <fullName evidence="3">Uncharacterized protein</fullName>
    </submittedName>
</protein>
<evidence type="ECO:0000256" key="2">
    <source>
        <dbReference type="SAM" id="Phobius"/>
    </source>
</evidence>